<dbReference type="PANTHER" id="PTHR12308:SF73">
    <property type="entry name" value="ANOCTAMIN"/>
    <property type="match status" value="1"/>
</dbReference>
<feature type="transmembrane region" description="Helical" evidence="5">
    <location>
        <begin position="254"/>
        <end position="271"/>
    </location>
</feature>
<feature type="transmembrane region" description="Helical" evidence="5">
    <location>
        <begin position="228"/>
        <end position="247"/>
    </location>
</feature>
<sequence>MKQRDEYFKTIVANENVVIEVIEELNMRKYFAKIFMPFDLVKIGLNYKLHQDPIIQKTESVNSKEHLLDSRIRSLVVYDSIKKVEISYGKKRLRLNDLKSLKLIETYYVPHDDRKMLSSCWSPNPLRQPLNLVRSYFGEKAALFYAWIDKDFKFGKLFDNELTIVFSFLVSIWSTILTEMWKRKSNELSYNWGTQDFEKEEITRPEWKPTKTRISLITGKTEDYYPEWLMNAKITFSLMIILLCVKIKVVFEKVAIVLISVTGIIVFRAWIRALSLKNGYNGYLSNFIASLFNLMSIILLSSVYARISLLLTKWENHKTDTQFEDSLILKLFLFDFINSYSSLFYIGYFKEAWGKAIFGNHEWNDTCTDSCLIDLMFQLVTLFIGNQFYNQFLNYFLP</sequence>
<feature type="transmembrane region" description="Helical" evidence="5">
    <location>
        <begin position="327"/>
        <end position="348"/>
    </location>
</feature>
<dbReference type="Proteomes" id="UP000281549">
    <property type="component" value="Unassembled WGS sequence"/>
</dbReference>
<dbReference type="EMBL" id="ML005086">
    <property type="protein sequence ID" value="RKP20294.1"/>
    <property type="molecule type" value="Genomic_DNA"/>
</dbReference>
<gene>
    <name evidence="7" type="ORF">ROZALSC1DRAFT_21527</name>
</gene>
<reference evidence="8" key="1">
    <citation type="journal article" date="2018" name="Nat. Microbiol.">
        <title>Leveraging single-cell genomics to expand the fungal tree of life.</title>
        <authorList>
            <person name="Ahrendt S.R."/>
            <person name="Quandt C.A."/>
            <person name="Ciobanu D."/>
            <person name="Clum A."/>
            <person name="Salamov A."/>
            <person name="Andreopoulos B."/>
            <person name="Cheng J.F."/>
            <person name="Woyke T."/>
            <person name="Pelin A."/>
            <person name="Henrissat B."/>
            <person name="Reynolds N.K."/>
            <person name="Benny G.L."/>
            <person name="Smith M.E."/>
            <person name="James T.Y."/>
            <person name="Grigoriev I.V."/>
        </authorList>
    </citation>
    <scope>NUCLEOTIDE SEQUENCE [LARGE SCALE GENOMIC DNA]</scope>
    <source>
        <strain evidence="8">CSF55</strain>
    </source>
</reference>
<dbReference type="GO" id="GO:0016020">
    <property type="term" value="C:membrane"/>
    <property type="evidence" value="ECO:0007669"/>
    <property type="project" value="UniProtKB-SubCell"/>
</dbReference>
<dbReference type="InterPro" id="IPR007632">
    <property type="entry name" value="Anoctamin"/>
</dbReference>
<dbReference type="GO" id="GO:0005254">
    <property type="term" value="F:chloride channel activity"/>
    <property type="evidence" value="ECO:0007669"/>
    <property type="project" value="TreeGrafter"/>
</dbReference>
<dbReference type="InterPro" id="IPR049452">
    <property type="entry name" value="Anoctamin_TM"/>
</dbReference>
<evidence type="ECO:0000313" key="7">
    <source>
        <dbReference type="EMBL" id="RKP20294.1"/>
    </source>
</evidence>
<dbReference type="PANTHER" id="PTHR12308">
    <property type="entry name" value="ANOCTAMIN"/>
    <property type="match status" value="1"/>
</dbReference>
<keyword evidence="3 5" id="KW-1133">Transmembrane helix</keyword>
<feature type="transmembrane region" description="Helical" evidence="5">
    <location>
        <begin position="283"/>
        <end position="307"/>
    </location>
</feature>
<name>A0A4P9YLD0_ROZAC</name>
<protein>
    <recommendedName>
        <fullName evidence="6">Anoctamin transmembrane domain-containing protein</fullName>
    </recommendedName>
</protein>
<dbReference type="Pfam" id="PF04547">
    <property type="entry name" value="Anoctamin"/>
    <property type="match status" value="1"/>
</dbReference>
<keyword evidence="2 5" id="KW-0812">Transmembrane</keyword>
<evidence type="ECO:0000313" key="8">
    <source>
        <dbReference type="Proteomes" id="UP000281549"/>
    </source>
</evidence>
<evidence type="ECO:0000256" key="3">
    <source>
        <dbReference type="ARBA" id="ARBA00022989"/>
    </source>
</evidence>
<dbReference type="AlphaFoldDB" id="A0A4P9YLD0"/>
<evidence type="ECO:0000256" key="4">
    <source>
        <dbReference type="ARBA" id="ARBA00023136"/>
    </source>
</evidence>
<evidence type="ECO:0000256" key="1">
    <source>
        <dbReference type="ARBA" id="ARBA00004141"/>
    </source>
</evidence>
<evidence type="ECO:0000259" key="6">
    <source>
        <dbReference type="Pfam" id="PF04547"/>
    </source>
</evidence>
<keyword evidence="4 5" id="KW-0472">Membrane</keyword>
<feature type="transmembrane region" description="Helical" evidence="5">
    <location>
        <begin position="162"/>
        <end position="181"/>
    </location>
</feature>
<evidence type="ECO:0000256" key="5">
    <source>
        <dbReference type="SAM" id="Phobius"/>
    </source>
</evidence>
<feature type="domain" description="Anoctamin transmembrane" evidence="6">
    <location>
        <begin position="133"/>
        <end position="398"/>
    </location>
</feature>
<accession>A0A4P9YLD0</accession>
<proteinExistence type="predicted"/>
<evidence type="ECO:0000256" key="2">
    <source>
        <dbReference type="ARBA" id="ARBA00022692"/>
    </source>
</evidence>
<comment type="subcellular location">
    <subcellularLocation>
        <location evidence="1">Membrane</location>
        <topology evidence="1">Multi-pass membrane protein</topology>
    </subcellularLocation>
</comment>
<organism evidence="7 8">
    <name type="scientific">Rozella allomycis (strain CSF55)</name>
    <dbReference type="NCBI Taxonomy" id="988480"/>
    <lineage>
        <taxon>Eukaryota</taxon>
        <taxon>Fungi</taxon>
        <taxon>Fungi incertae sedis</taxon>
        <taxon>Cryptomycota</taxon>
        <taxon>Cryptomycota incertae sedis</taxon>
        <taxon>Rozella</taxon>
    </lineage>
</organism>